<sequence>MGERTYYERHMNSSKGVAFLALFVFAFASTYTPTPIFVFVSATTTPTVNNDCNKRRSNININTKNHNQQHRVKYERHPFWKRKQISIDEQHRRRRGRGPISITDDNKGSSSLGRARRRADGSRSIRNVDTVSSAMMDTENYVQQHQHQQQHQQQQQQQQEDRMISNNPRKFPSQSDDIGGSGRSVVGAQTQHRHQRISSTRREPSSRKWVFPIDFRRQKGRLSLGFSFGKDGDNLTKRRRQNRPFHRRSTKANNSTDSIVPTLPAGDHNSTITSAVMASSRNAKNRIRNVFSSTASTTALVRKLDHELEQVVSDSAATTIAHRHPGTPRARRTDHSNNKNNIEVSLSVDPFSLGSLIRCLVASGANVASVYIGTLKLLGPMLLAKQCLSTVGYIFYDHYNGRYLRTTLNKRVRYLQEYEIIAAARAASRSLLQILCMGLTGRFLGFLLERTNCFPYPLWLCHWWYGVVWLASVCAIGWACEEWGFDYLATKTNNKFIPSFVSVQPITDTDADADPRNDLLMPDTFIHTNWRGRRKRRRNMVRQPWRFLKEFIRDPEKWLKSLLRVVPGRKDRNHSIYSSSSIGNGTTRKVVDSSTFDTLLFPSTWRPLYVMTFLAFSKAIYHSFCTAASPLSSYGGSIATAEASTAAVECLKNNRNLILRSFVVQKTLYSEWHRVFVQERRIALGACVSAIGLLALLWSIYEVAIVDRTAAIALVPIVMARLVSGWINFLLYYNRWNFTDDDNTAFVWRHDGVRRDGGAWYDTAFVR</sequence>
<dbReference type="Gene3D" id="1.20.1260.100">
    <property type="entry name" value="TspO/MBR protein"/>
    <property type="match status" value="1"/>
</dbReference>
<protein>
    <submittedName>
        <fullName evidence="4">Uncharacterized protein</fullName>
    </submittedName>
</protein>
<reference evidence="4" key="1">
    <citation type="submission" date="2021-01" db="EMBL/GenBank/DDBJ databases">
        <authorList>
            <person name="Corre E."/>
            <person name="Pelletier E."/>
            <person name="Niang G."/>
            <person name="Scheremetjew M."/>
            <person name="Finn R."/>
            <person name="Kale V."/>
            <person name="Holt S."/>
            <person name="Cochrane G."/>
            <person name="Meng A."/>
            <person name="Brown T."/>
            <person name="Cohen L."/>
        </authorList>
    </citation>
    <scope>NUCLEOTIDE SEQUENCE</scope>
    <source>
        <strain evidence="4">10249 10 AB</strain>
    </source>
</reference>
<evidence type="ECO:0000313" key="3">
    <source>
        <dbReference type="EMBL" id="CAE0715085.1"/>
    </source>
</evidence>
<feature type="region of interest" description="Disordered" evidence="1">
    <location>
        <begin position="316"/>
        <end position="337"/>
    </location>
</feature>
<organism evidence="4">
    <name type="scientific">Pseudo-nitzschia australis</name>
    <dbReference type="NCBI Taxonomy" id="44445"/>
    <lineage>
        <taxon>Eukaryota</taxon>
        <taxon>Sar</taxon>
        <taxon>Stramenopiles</taxon>
        <taxon>Ochrophyta</taxon>
        <taxon>Bacillariophyta</taxon>
        <taxon>Bacillariophyceae</taxon>
        <taxon>Bacillariophycidae</taxon>
        <taxon>Bacillariales</taxon>
        <taxon>Bacillariaceae</taxon>
        <taxon>Pseudo-nitzschia</taxon>
    </lineage>
</organism>
<dbReference type="EMBL" id="HBIX01010366">
    <property type="protein sequence ID" value="CAE0715085.1"/>
    <property type="molecule type" value="Transcribed_RNA"/>
</dbReference>
<evidence type="ECO:0000313" key="4">
    <source>
        <dbReference type="EMBL" id="CAE0715086.1"/>
    </source>
</evidence>
<feature type="transmembrane region" description="Helical" evidence="2">
    <location>
        <begin position="682"/>
        <end position="701"/>
    </location>
</feature>
<feature type="compositionally biased region" description="Low complexity" evidence="1">
    <location>
        <begin position="143"/>
        <end position="158"/>
    </location>
</feature>
<dbReference type="AlphaFoldDB" id="A0A6U9Y6B9"/>
<keyword evidence="2" id="KW-1133">Transmembrane helix</keyword>
<feature type="compositionally biased region" description="Basic residues" evidence="1">
    <location>
        <begin position="321"/>
        <end position="330"/>
    </location>
</feature>
<accession>A0A6U9Y6B9</accession>
<feature type="region of interest" description="Disordered" evidence="1">
    <location>
        <begin position="233"/>
        <end position="266"/>
    </location>
</feature>
<gene>
    <name evidence="3" type="ORF">PAUS00366_LOCUS7837</name>
    <name evidence="4" type="ORF">PAUS00366_LOCUS7838</name>
</gene>
<keyword evidence="2" id="KW-0812">Transmembrane</keyword>
<feature type="region of interest" description="Disordered" evidence="1">
    <location>
        <begin position="141"/>
        <end position="205"/>
    </location>
</feature>
<name>A0A6U9Y6B9_9STRA</name>
<feature type="compositionally biased region" description="Polar residues" evidence="1">
    <location>
        <begin position="164"/>
        <end position="176"/>
    </location>
</feature>
<dbReference type="InterPro" id="IPR038330">
    <property type="entry name" value="TspO/MBR-related_sf"/>
</dbReference>
<dbReference type="EMBL" id="HBIX01010367">
    <property type="protein sequence ID" value="CAE0715086.1"/>
    <property type="molecule type" value="Transcribed_RNA"/>
</dbReference>
<proteinExistence type="predicted"/>
<feature type="transmembrane region" description="Helical" evidence="2">
    <location>
        <begin position="462"/>
        <end position="480"/>
    </location>
</feature>
<evidence type="ECO:0000256" key="2">
    <source>
        <dbReference type="SAM" id="Phobius"/>
    </source>
</evidence>
<evidence type="ECO:0000256" key="1">
    <source>
        <dbReference type="SAM" id="MobiDB-lite"/>
    </source>
</evidence>
<feature type="transmembrane region" description="Helical" evidence="2">
    <location>
        <begin position="713"/>
        <end position="733"/>
    </location>
</feature>
<keyword evidence="2" id="KW-0472">Membrane</keyword>
<feature type="compositionally biased region" description="Basic residues" evidence="1">
    <location>
        <begin position="237"/>
        <end position="250"/>
    </location>
</feature>
<feature type="region of interest" description="Disordered" evidence="1">
    <location>
        <begin position="86"/>
        <end position="129"/>
    </location>
</feature>